<dbReference type="EMBL" id="KV700125">
    <property type="protein sequence ID" value="OCF34300.1"/>
    <property type="molecule type" value="Genomic_DNA"/>
</dbReference>
<keyword evidence="4 8" id="KW-0812">Transmembrane</keyword>
<feature type="transmembrane region" description="Helical" evidence="8">
    <location>
        <begin position="436"/>
        <end position="453"/>
    </location>
</feature>
<dbReference type="PANTHER" id="PTHR23501:SF102">
    <property type="entry name" value="DRUG TRANSPORTER, PUTATIVE (AFU_ORTHOLOGUE AFUA_3G08530)-RELATED"/>
    <property type="match status" value="1"/>
</dbReference>
<dbReference type="Pfam" id="PF07690">
    <property type="entry name" value="MFS_1"/>
    <property type="match status" value="1"/>
</dbReference>
<feature type="transmembrane region" description="Helical" evidence="8">
    <location>
        <begin position="369"/>
        <end position="387"/>
    </location>
</feature>
<feature type="compositionally biased region" description="Basic and acidic residues" evidence="7">
    <location>
        <begin position="692"/>
        <end position="705"/>
    </location>
</feature>
<keyword evidence="11" id="KW-1185">Reference proteome</keyword>
<dbReference type="GO" id="GO:0005886">
    <property type="term" value="C:plasma membrane"/>
    <property type="evidence" value="ECO:0007669"/>
    <property type="project" value="TreeGrafter"/>
</dbReference>
<dbReference type="GO" id="GO:0022857">
    <property type="term" value="F:transmembrane transporter activity"/>
    <property type="evidence" value="ECO:0007669"/>
    <property type="project" value="InterPro"/>
</dbReference>
<feature type="transmembrane region" description="Helical" evidence="8">
    <location>
        <begin position="329"/>
        <end position="349"/>
    </location>
</feature>
<feature type="compositionally biased region" description="Low complexity" evidence="7">
    <location>
        <begin position="52"/>
        <end position="67"/>
    </location>
</feature>
<feature type="domain" description="Major facilitator superfamily (MFS) profile" evidence="9">
    <location>
        <begin position="102"/>
        <end position="595"/>
    </location>
</feature>
<dbReference type="CDD" id="cd17502">
    <property type="entry name" value="MFS_Azr1_MDR_like"/>
    <property type="match status" value="1"/>
</dbReference>
<protein>
    <recommendedName>
        <fullName evidence="9">Major facilitator superfamily (MFS) profile domain-containing protein</fullName>
    </recommendedName>
</protein>
<dbReference type="InterPro" id="IPR020846">
    <property type="entry name" value="MFS_dom"/>
</dbReference>
<keyword evidence="3" id="KW-0813">Transport</keyword>
<dbReference type="Proteomes" id="UP000092666">
    <property type="component" value="Unassembled WGS sequence"/>
</dbReference>
<organism evidence="10 11">
    <name type="scientific">Kwoniella heveanensis BCC8398</name>
    <dbReference type="NCBI Taxonomy" id="1296120"/>
    <lineage>
        <taxon>Eukaryota</taxon>
        <taxon>Fungi</taxon>
        <taxon>Dikarya</taxon>
        <taxon>Basidiomycota</taxon>
        <taxon>Agaricomycotina</taxon>
        <taxon>Tremellomycetes</taxon>
        <taxon>Tremellales</taxon>
        <taxon>Cryptococcaceae</taxon>
        <taxon>Kwoniella</taxon>
    </lineage>
</organism>
<evidence type="ECO:0000256" key="4">
    <source>
        <dbReference type="ARBA" id="ARBA00022692"/>
    </source>
</evidence>
<feature type="transmembrane region" description="Helical" evidence="8">
    <location>
        <begin position="168"/>
        <end position="187"/>
    </location>
</feature>
<proteinExistence type="inferred from homology"/>
<evidence type="ECO:0000256" key="7">
    <source>
        <dbReference type="SAM" id="MobiDB-lite"/>
    </source>
</evidence>
<reference evidence="10 11" key="1">
    <citation type="submission" date="2013-07" db="EMBL/GenBank/DDBJ databases">
        <title>The Genome Sequence of Cryptococcus heveanensis BCC8398.</title>
        <authorList>
            <consortium name="The Broad Institute Genome Sequencing Platform"/>
            <person name="Cuomo C."/>
            <person name="Litvintseva A."/>
            <person name="Chen Y."/>
            <person name="Heitman J."/>
            <person name="Sun S."/>
            <person name="Springer D."/>
            <person name="Dromer F."/>
            <person name="Young S.K."/>
            <person name="Zeng Q."/>
            <person name="Gargeya S."/>
            <person name="Fitzgerald M."/>
            <person name="Abouelleil A."/>
            <person name="Alvarado L."/>
            <person name="Berlin A.M."/>
            <person name="Chapman S.B."/>
            <person name="Dewar J."/>
            <person name="Goldberg J."/>
            <person name="Griggs A."/>
            <person name="Gujja S."/>
            <person name="Hansen M."/>
            <person name="Howarth C."/>
            <person name="Imamovic A."/>
            <person name="Larimer J."/>
            <person name="McCowan C."/>
            <person name="Murphy C."/>
            <person name="Pearson M."/>
            <person name="Priest M."/>
            <person name="Roberts A."/>
            <person name="Saif S."/>
            <person name="Shea T."/>
            <person name="Sykes S."/>
            <person name="Wortman J."/>
            <person name="Nusbaum C."/>
            <person name="Birren B."/>
        </authorList>
    </citation>
    <scope>NUCLEOTIDE SEQUENCE [LARGE SCALE GENOMIC DNA]</scope>
    <source>
        <strain evidence="10 11">BCC8398</strain>
    </source>
</reference>
<evidence type="ECO:0000259" key="9">
    <source>
        <dbReference type="PROSITE" id="PS50850"/>
    </source>
</evidence>
<dbReference type="PANTHER" id="PTHR23501">
    <property type="entry name" value="MAJOR FACILITATOR SUPERFAMILY"/>
    <property type="match status" value="1"/>
</dbReference>
<evidence type="ECO:0000256" key="8">
    <source>
        <dbReference type="SAM" id="Phobius"/>
    </source>
</evidence>
<dbReference type="PROSITE" id="PS50850">
    <property type="entry name" value="MFS"/>
    <property type="match status" value="1"/>
</dbReference>
<feature type="transmembrane region" description="Helical" evidence="8">
    <location>
        <begin position="300"/>
        <end position="317"/>
    </location>
</feature>
<dbReference type="Gene3D" id="1.20.1250.20">
    <property type="entry name" value="MFS general substrate transporter like domains"/>
    <property type="match status" value="1"/>
</dbReference>
<dbReference type="InterPro" id="IPR036259">
    <property type="entry name" value="MFS_trans_sf"/>
</dbReference>
<dbReference type="SUPFAM" id="SSF103473">
    <property type="entry name" value="MFS general substrate transporter"/>
    <property type="match status" value="1"/>
</dbReference>
<evidence type="ECO:0000256" key="3">
    <source>
        <dbReference type="ARBA" id="ARBA00022448"/>
    </source>
</evidence>
<comment type="subcellular location">
    <subcellularLocation>
        <location evidence="1">Endomembrane system</location>
        <topology evidence="1">Multi-pass membrane protein</topology>
    </subcellularLocation>
</comment>
<evidence type="ECO:0000256" key="6">
    <source>
        <dbReference type="ARBA" id="ARBA00023136"/>
    </source>
</evidence>
<evidence type="ECO:0000256" key="5">
    <source>
        <dbReference type="ARBA" id="ARBA00022989"/>
    </source>
</evidence>
<keyword evidence="6 8" id="KW-0472">Membrane</keyword>
<feature type="region of interest" description="Disordered" evidence="7">
    <location>
        <begin position="1"/>
        <end position="93"/>
    </location>
</feature>
<feature type="transmembrane region" description="Helical" evidence="8">
    <location>
        <begin position="568"/>
        <end position="589"/>
    </location>
</feature>
<evidence type="ECO:0000256" key="2">
    <source>
        <dbReference type="ARBA" id="ARBA00008335"/>
    </source>
</evidence>
<dbReference type="InterPro" id="IPR011701">
    <property type="entry name" value="MFS"/>
</dbReference>
<sequence>MSVTRSPFGDEPASSGDDRRVSAAGEPDNEKGLYPPPAITDDERGRRGSEKSGQSQLQSQPQSQRQSPARFGVAEKEKKRGRGLTEGDADVPDIPENNLALVMPAIGLVLFLAALDQTIVATALPTIVEDLHSTPSQYSWVGTSYLLASTLQTPINGRVSDIVGRKPMLYAAIIIFTVFSALCGAAKSSSWLIIARAFQGLGGGSIIGLTSPCHLALRVADIVPLHKRGTYQGLLGSVWGIAAVLGPVLGGLLTEHATWRWCFYINLPTCGVAFIFLVFTLHMNPRRKLTFAELRRTFDFLGLALIMASSAMIIIGFSHAADYGFGQPASYGVIIGGAATFLLAVANFLTTKRNAIIPARLFKNRTTAFFLLGSTLHAAAFLSFNYLLPEMLQGLLGDTPLDSGVHLLPFACLVAWMTVVAGLVNSKLRIVRPVPWVGYSIAALGFGLFYRFFTSDVSLATLEGLLALAGIGCGLSLSTPMLVIQSAMPLKDMAASTSAWSLTRTMGGSMGLPIFSAILNTGLRSRFTSLEGYGTLFSVPESASDYKKLHELPEGTIKDAVMVAFADSFRICWIVACGFFLLALVITLPTRSYSLNRARGDAARALEDGQSPSEDADAGLDARVEPDLEAGGAGEGGLTEQIGSVTAPRRLSVPGADEKESSRRRIDGDLPSSYSNSSERTAADPDLYQGESQDRRVDGGKENLI</sequence>
<feature type="region of interest" description="Disordered" evidence="7">
    <location>
        <begin position="627"/>
        <end position="705"/>
    </location>
</feature>
<feature type="compositionally biased region" description="Basic and acidic residues" evidence="7">
    <location>
        <begin position="656"/>
        <end position="668"/>
    </location>
</feature>
<comment type="similarity">
    <text evidence="2">Belongs to the major facilitator superfamily.</text>
</comment>
<feature type="transmembrane region" description="Helical" evidence="8">
    <location>
        <begin position="465"/>
        <end position="484"/>
    </location>
</feature>
<name>A0A1B9GTA6_9TREE</name>
<evidence type="ECO:0000313" key="10">
    <source>
        <dbReference type="EMBL" id="OCF34300.1"/>
    </source>
</evidence>
<accession>A0A1B9GTA6</accession>
<feature type="transmembrane region" description="Helical" evidence="8">
    <location>
        <begin position="258"/>
        <end position="279"/>
    </location>
</feature>
<evidence type="ECO:0000256" key="1">
    <source>
        <dbReference type="ARBA" id="ARBA00004127"/>
    </source>
</evidence>
<reference evidence="11" key="2">
    <citation type="submission" date="2013-12" db="EMBL/GenBank/DDBJ databases">
        <title>Evolution of pathogenesis and genome organization in the Tremellales.</title>
        <authorList>
            <person name="Cuomo C."/>
            <person name="Litvintseva A."/>
            <person name="Heitman J."/>
            <person name="Chen Y."/>
            <person name="Sun S."/>
            <person name="Springer D."/>
            <person name="Dromer F."/>
            <person name="Young S."/>
            <person name="Zeng Q."/>
            <person name="Chapman S."/>
            <person name="Gujja S."/>
            <person name="Saif S."/>
            <person name="Birren B."/>
        </authorList>
    </citation>
    <scope>NUCLEOTIDE SEQUENCE [LARGE SCALE GENOMIC DNA]</scope>
    <source>
        <strain evidence="11">BCC8398</strain>
    </source>
</reference>
<dbReference type="OrthoDB" id="10021397at2759"/>
<dbReference type="AlphaFoldDB" id="A0A1B9GTA6"/>
<feature type="transmembrane region" description="Helical" evidence="8">
    <location>
        <begin position="229"/>
        <end position="252"/>
    </location>
</feature>
<feature type="transmembrane region" description="Helical" evidence="8">
    <location>
        <begin position="407"/>
        <end position="424"/>
    </location>
</feature>
<gene>
    <name evidence="10" type="ORF">I316_03814</name>
</gene>
<evidence type="ECO:0000313" key="11">
    <source>
        <dbReference type="Proteomes" id="UP000092666"/>
    </source>
</evidence>
<feature type="compositionally biased region" description="Basic and acidic residues" evidence="7">
    <location>
        <begin position="41"/>
        <end position="50"/>
    </location>
</feature>
<dbReference type="STRING" id="1296120.A0A1B9GTA6"/>
<dbReference type="GO" id="GO:0012505">
    <property type="term" value="C:endomembrane system"/>
    <property type="evidence" value="ECO:0007669"/>
    <property type="project" value="UniProtKB-SubCell"/>
</dbReference>
<keyword evidence="5 8" id="KW-1133">Transmembrane helix</keyword>
<dbReference type="Gene3D" id="1.20.1720.10">
    <property type="entry name" value="Multidrug resistance protein D"/>
    <property type="match status" value="1"/>
</dbReference>
<dbReference type="FunFam" id="1.20.1720.10:FF:000013">
    <property type="entry name" value="Related to multidrug resistance proteins"/>
    <property type="match status" value="1"/>
</dbReference>